<feature type="signal peptide" evidence="2">
    <location>
        <begin position="1"/>
        <end position="33"/>
    </location>
</feature>
<dbReference type="AlphaFoldDB" id="A0A3Q1BKP1"/>
<keyword evidence="1" id="KW-0472">Membrane</keyword>
<dbReference type="GO" id="GO:0005615">
    <property type="term" value="C:extracellular space"/>
    <property type="evidence" value="ECO:0007669"/>
    <property type="project" value="TreeGrafter"/>
</dbReference>
<dbReference type="GO" id="GO:0016020">
    <property type="term" value="C:membrane"/>
    <property type="evidence" value="ECO:0007669"/>
    <property type="project" value="InterPro"/>
</dbReference>
<dbReference type="PANTHER" id="PTHR10058:SF0">
    <property type="entry name" value="MACROPHAGE COLONY-STIMULATING FACTOR 1"/>
    <property type="match status" value="1"/>
</dbReference>
<dbReference type="FunFam" id="1.20.1250.10:FF:000056">
    <property type="entry name" value="Colony-stimulating factor 1b (macrophage)"/>
    <property type="match status" value="1"/>
</dbReference>
<organism evidence="3 4">
    <name type="scientific">Amphiprion ocellaris</name>
    <name type="common">Clown anemonefish</name>
    <dbReference type="NCBI Taxonomy" id="80972"/>
    <lineage>
        <taxon>Eukaryota</taxon>
        <taxon>Metazoa</taxon>
        <taxon>Chordata</taxon>
        <taxon>Craniata</taxon>
        <taxon>Vertebrata</taxon>
        <taxon>Euteleostomi</taxon>
        <taxon>Actinopterygii</taxon>
        <taxon>Neopterygii</taxon>
        <taxon>Teleostei</taxon>
        <taxon>Neoteleostei</taxon>
        <taxon>Acanthomorphata</taxon>
        <taxon>Ovalentaria</taxon>
        <taxon>Pomacentridae</taxon>
        <taxon>Amphiprion</taxon>
    </lineage>
</organism>
<feature type="chain" id="PRO_5043489966" description="Colony stimulating factor 1b (macrophage)" evidence="2">
    <location>
        <begin position="34"/>
        <end position="323"/>
    </location>
</feature>
<evidence type="ECO:0000313" key="4">
    <source>
        <dbReference type="Proteomes" id="UP001501940"/>
    </source>
</evidence>
<evidence type="ECO:0008006" key="5">
    <source>
        <dbReference type="Google" id="ProtNLM"/>
    </source>
</evidence>
<reference evidence="3" key="3">
    <citation type="submission" date="2025-09" db="UniProtKB">
        <authorList>
            <consortium name="Ensembl"/>
        </authorList>
    </citation>
    <scope>IDENTIFICATION</scope>
</reference>
<dbReference type="Ensembl" id="ENSAOCT00000021340.2">
    <property type="protein sequence ID" value="ENSAOCP00000013324.2"/>
    <property type="gene ID" value="ENSAOCG00000017881.2"/>
</dbReference>
<protein>
    <recommendedName>
        <fullName evidence="5">Colony stimulating factor 1b (macrophage)</fullName>
    </recommendedName>
</protein>
<keyword evidence="4" id="KW-1185">Reference proteome</keyword>
<dbReference type="Pfam" id="PF05337">
    <property type="entry name" value="CSF-1"/>
    <property type="match status" value="1"/>
</dbReference>
<keyword evidence="1" id="KW-1133">Transmembrane helix</keyword>
<reference evidence="3" key="2">
    <citation type="submission" date="2025-08" db="UniProtKB">
        <authorList>
            <consortium name="Ensembl"/>
        </authorList>
    </citation>
    <scope>IDENTIFICATION</scope>
</reference>
<proteinExistence type="predicted"/>
<sequence length="323" mass="37155">MTILVSTLIQSKAELQVKCLCVLIFLSFPLTMAEVPGPCRHSITREHLLTVRQLMDNQLRSGCSITYTFIEQRSLSKCCFVKAALPWILELLTIHFKYTRGSVNDGYVQSLRALILNIYSQKCVPQINEEIEDKPESFEMLYRGSPSDALQKVSEVLSIYWELMTTRDAPVDWRCQNEYTETFSSATELSTEPFVQYFTDSYDRNSAKTSQRRPVINLYKLGFIVTSICGGLLFILTLYCLITHKFFQHVFTLVEFHKMFFLKSEKSQSSWLKNTHKLKRSAGARDGATVNIILSPQPVRNSSLQQQQQSTCEAVHFIHHEHV</sequence>
<evidence type="ECO:0000256" key="1">
    <source>
        <dbReference type="SAM" id="Phobius"/>
    </source>
</evidence>
<name>A0A3Q1BKP1_AMPOC</name>
<evidence type="ECO:0000313" key="3">
    <source>
        <dbReference type="Ensembl" id="ENSAOCP00000013324.2"/>
    </source>
</evidence>
<keyword evidence="2" id="KW-0732">Signal</keyword>
<dbReference type="GeneTree" id="ENSGT00390000015805"/>
<dbReference type="PANTHER" id="PTHR10058">
    <property type="entry name" value="MACROPHAGE COLONY STIMULATING FACTOR"/>
    <property type="match status" value="1"/>
</dbReference>
<dbReference type="Proteomes" id="UP001501940">
    <property type="component" value="Chromosome 8"/>
</dbReference>
<accession>A0A3Q1BKP1</accession>
<dbReference type="InterPro" id="IPR009079">
    <property type="entry name" value="4_helix_cytokine-like_core"/>
</dbReference>
<dbReference type="STRING" id="80972.ENSAOCP00000013324"/>
<reference evidence="3 4" key="1">
    <citation type="submission" date="2022-01" db="EMBL/GenBank/DDBJ databases">
        <title>A chromosome-scale genome assembly of the false clownfish, Amphiprion ocellaris.</title>
        <authorList>
            <person name="Ryu T."/>
        </authorList>
    </citation>
    <scope>NUCLEOTIDE SEQUENCE [LARGE SCALE GENOMIC DNA]</scope>
</reference>
<dbReference type="OMA" id="SEYWELV"/>
<dbReference type="SUPFAM" id="SSF47266">
    <property type="entry name" value="4-helical cytokines"/>
    <property type="match status" value="1"/>
</dbReference>
<dbReference type="InterPro" id="IPR008001">
    <property type="entry name" value="MCSF-1"/>
</dbReference>
<keyword evidence="1" id="KW-0812">Transmembrane</keyword>
<dbReference type="Gene3D" id="1.20.1250.10">
    <property type="match status" value="1"/>
</dbReference>
<dbReference type="GO" id="GO:0005125">
    <property type="term" value="F:cytokine activity"/>
    <property type="evidence" value="ECO:0007669"/>
    <property type="project" value="InterPro"/>
</dbReference>
<evidence type="ECO:0000256" key="2">
    <source>
        <dbReference type="SAM" id="SignalP"/>
    </source>
</evidence>
<dbReference type="GO" id="GO:0008083">
    <property type="term" value="F:growth factor activity"/>
    <property type="evidence" value="ECO:0007669"/>
    <property type="project" value="InterPro"/>
</dbReference>
<feature type="transmembrane region" description="Helical" evidence="1">
    <location>
        <begin position="218"/>
        <end position="242"/>
    </location>
</feature>